<dbReference type="EMBL" id="OW240916">
    <property type="protein sequence ID" value="CAH2293695.1"/>
    <property type="molecule type" value="Genomic_DNA"/>
</dbReference>
<feature type="non-terminal residue" evidence="2">
    <location>
        <position position="154"/>
    </location>
</feature>
<sequence>MGGDLNTALDGHLDTTSSSQNYQSQTRTLIKNTLYEARLYDSWRAIHPTKKDYSFYSTASGTYSRIDTFLIQHRFLPLIHSACYGPITWSDHAALTLTLSIPTLPTQFTQWKLNDLILNDRGTLAKLRETASNYFKENTNLDTTPIMTWEAHKA</sequence>
<dbReference type="AlphaFoldDB" id="A0AAD1W934"/>
<gene>
    <name evidence="2" type="ORF">PECUL_23A026602</name>
</gene>
<organism evidence="2 3">
    <name type="scientific">Pelobates cultripes</name>
    <name type="common">Western spadefoot toad</name>
    <dbReference type="NCBI Taxonomy" id="61616"/>
    <lineage>
        <taxon>Eukaryota</taxon>
        <taxon>Metazoa</taxon>
        <taxon>Chordata</taxon>
        <taxon>Craniata</taxon>
        <taxon>Vertebrata</taxon>
        <taxon>Euteleostomi</taxon>
        <taxon>Amphibia</taxon>
        <taxon>Batrachia</taxon>
        <taxon>Anura</taxon>
        <taxon>Pelobatoidea</taxon>
        <taxon>Pelobatidae</taxon>
        <taxon>Pelobates</taxon>
    </lineage>
</organism>
<evidence type="ECO:0000256" key="1">
    <source>
        <dbReference type="SAM" id="MobiDB-lite"/>
    </source>
</evidence>
<evidence type="ECO:0000313" key="2">
    <source>
        <dbReference type="EMBL" id="CAH2293695.1"/>
    </source>
</evidence>
<reference evidence="2" key="1">
    <citation type="submission" date="2022-03" db="EMBL/GenBank/DDBJ databases">
        <authorList>
            <person name="Alioto T."/>
            <person name="Alioto T."/>
            <person name="Gomez Garrido J."/>
        </authorList>
    </citation>
    <scope>NUCLEOTIDE SEQUENCE</scope>
</reference>
<evidence type="ECO:0008006" key="4">
    <source>
        <dbReference type="Google" id="ProtNLM"/>
    </source>
</evidence>
<feature type="region of interest" description="Disordered" evidence="1">
    <location>
        <begin position="1"/>
        <end position="20"/>
    </location>
</feature>
<accession>A0AAD1W934</accession>
<keyword evidence="3" id="KW-1185">Reference proteome</keyword>
<dbReference type="InterPro" id="IPR036691">
    <property type="entry name" value="Endo/exonu/phosph_ase_sf"/>
</dbReference>
<dbReference type="Proteomes" id="UP001295444">
    <property type="component" value="Chromosome 05"/>
</dbReference>
<protein>
    <recommendedName>
        <fullName evidence="4">Endonuclease/exonuclease/phosphatase domain-containing protein</fullName>
    </recommendedName>
</protein>
<evidence type="ECO:0000313" key="3">
    <source>
        <dbReference type="Proteomes" id="UP001295444"/>
    </source>
</evidence>
<proteinExistence type="predicted"/>
<dbReference type="Gene3D" id="3.60.10.10">
    <property type="entry name" value="Endonuclease/exonuclease/phosphatase"/>
    <property type="match status" value="1"/>
</dbReference>
<name>A0AAD1W934_PELCU</name>
<dbReference type="SUPFAM" id="SSF56219">
    <property type="entry name" value="DNase I-like"/>
    <property type="match status" value="1"/>
</dbReference>